<keyword evidence="1" id="KW-0472">Membrane</keyword>
<dbReference type="EMBL" id="CP042382">
    <property type="protein sequence ID" value="QEA38456.1"/>
    <property type="molecule type" value="Genomic_DNA"/>
</dbReference>
<evidence type="ECO:0000313" key="3">
    <source>
        <dbReference type="Proteomes" id="UP000321272"/>
    </source>
</evidence>
<dbReference type="Gene3D" id="3.30.450.20">
    <property type="entry name" value="PAS domain"/>
    <property type="match status" value="1"/>
</dbReference>
<keyword evidence="1" id="KW-0812">Transmembrane</keyword>
<feature type="transmembrane region" description="Helical" evidence="1">
    <location>
        <begin position="358"/>
        <end position="379"/>
    </location>
</feature>
<proteinExistence type="predicted"/>
<dbReference type="Proteomes" id="UP000321272">
    <property type="component" value="Chromosome"/>
</dbReference>
<accession>A0A5B8SP15</accession>
<keyword evidence="3" id="KW-1185">Reference proteome</keyword>
<dbReference type="AlphaFoldDB" id="A0A5B8SP15"/>
<dbReference type="OrthoDB" id="2489132at2"/>
<keyword evidence="1" id="KW-1133">Transmembrane helix</keyword>
<organism evidence="2 3">
    <name type="scientific">Pistricoccus aurantiacus</name>
    <dbReference type="NCBI Taxonomy" id="1883414"/>
    <lineage>
        <taxon>Bacteria</taxon>
        <taxon>Pseudomonadati</taxon>
        <taxon>Pseudomonadota</taxon>
        <taxon>Gammaproteobacteria</taxon>
        <taxon>Oceanospirillales</taxon>
        <taxon>Halomonadaceae</taxon>
        <taxon>Pistricoccus</taxon>
    </lineage>
</organism>
<gene>
    <name evidence="2" type="ORF">FGL86_04755</name>
</gene>
<reference evidence="2 3" key="1">
    <citation type="submission" date="2019-06" db="EMBL/GenBank/DDBJ databases">
        <title>Genome analyses of bacteria isolated from kimchi.</title>
        <authorList>
            <person name="Lee S."/>
            <person name="Ahn S."/>
            <person name="Roh S."/>
        </authorList>
    </citation>
    <scope>NUCLEOTIDE SEQUENCE [LARGE SCALE GENOMIC DNA]</scope>
    <source>
        <strain evidence="2 3">CBA4606</strain>
    </source>
</reference>
<dbReference type="KEGG" id="paur:FGL86_04755"/>
<dbReference type="CDD" id="cd12913">
    <property type="entry name" value="PDC1_MCP_like"/>
    <property type="match status" value="1"/>
</dbReference>
<dbReference type="Pfam" id="PF22673">
    <property type="entry name" value="MCP-like_PDC_1"/>
    <property type="match status" value="1"/>
</dbReference>
<sequence length="409" mass="44855">MHFKSLRSFVVVLVGACILTVVAALVLYSVISTSRSQAAVEAQTRELIESSTKERLMVLASAQAEAIQGRMEHAMTLGRNLAATNALMGKRDANGEPLLQLSREELSNLVRDTVIENPELLDAFIGWAPNAFGNDSDFLSKTEEGFDENGRFMPWWYRDANGEMQVFPLGSDLENEELDSLGFRKGEYYLCVKENKRACITDPHFYDYNGETKMLTSFNAPIMVEGEFRGIAGVDLSLDFIQGLLREANQSLYQGAGEMRLISSHGVIGADTANASNLSTLAKEAVSEEALTSFARAQGSGALYEFNETDSQFELHWPFKVGDNPKPWVLSIRLPESAVLAGLNDLQAGMERQRTADILGMSLMGLLIAGLGLVASWFVGSSIARPLRQLAGRMHDIAPATAIWLSVCR</sequence>
<name>A0A5B8SP15_9GAMM</name>
<protein>
    <submittedName>
        <fullName evidence="2">HAMP domain-containing protein</fullName>
    </submittedName>
</protein>
<evidence type="ECO:0000313" key="2">
    <source>
        <dbReference type="EMBL" id="QEA38456.1"/>
    </source>
</evidence>
<evidence type="ECO:0000256" key="1">
    <source>
        <dbReference type="SAM" id="Phobius"/>
    </source>
</evidence>